<feature type="compositionally biased region" description="Basic and acidic residues" evidence="1">
    <location>
        <begin position="11"/>
        <end position="20"/>
    </location>
</feature>
<accession>A0A4P6MR56</accession>
<keyword evidence="2" id="KW-1133">Transmembrane helix</keyword>
<evidence type="ECO:0000313" key="3">
    <source>
        <dbReference type="EMBL" id="QBF45984.1"/>
    </source>
</evidence>
<name>A0A4P6MR56_9MICO</name>
<dbReference type="AlphaFoldDB" id="A0A4P6MR56"/>
<gene>
    <name evidence="3" type="ORF">EXU32_06805</name>
</gene>
<dbReference type="Proteomes" id="UP000290408">
    <property type="component" value="Chromosome"/>
</dbReference>
<feature type="compositionally biased region" description="Acidic residues" evidence="1">
    <location>
        <begin position="1"/>
        <end position="10"/>
    </location>
</feature>
<proteinExistence type="predicted"/>
<keyword evidence="2" id="KW-0812">Transmembrane</keyword>
<feature type="transmembrane region" description="Helical" evidence="2">
    <location>
        <begin position="136"/>
        <end position="158"/>
    </location>
</feature>
<evidence type="ECO:0000313" key="4">
    <source>
        <dbReference type="Proteomes" id="UP000290408"/>
    </source>
</evidence>
<keyword evidence="2" id="KW-0472">Membrane</keyword>
<dbReference type="EMBL" id="CP036164">
    <property type="protein sequence ID" value="QBF45984.1"/>
    <property type="molecule type" value="Genomic_DNA"/>
</dbReference>
<protein>
    <submittedName>
        <fullName evidence="3">Sodium:proton antiporter</fullName>
    </submittedName>
</protein>
<feature type="region of interest" description="Disordered" evidence="1">
    <location>
        <begin position="1"/>
        <end position="20"/>
    </location>
</feature>
<dbReference type="RefSeq" id="WP_130629213.1">
    <property type="nucleotide sequence ID" value="NZ_CP036164.1"/>
</dbReference>
<keyword evidence="4" id="KW-1185">Reference proteome</keyword>
<feature type="transmembrane region" description="Helical" evidence="2">
    <location>
        <begin position="65"/>
        <end position="86"/>
    </location>
</feature>
<reference evidence="3 4" key="1">
    <citation type="submission" date="2019-02" db="EMBL/GenBank/DDBJ databases">
        <title>Genomic data mining of an Antarctic deep-sea actinobacterium, Janibacterlimosus P3-3-X1.</title>
        <authorList>
            <person name="Liao L."/>
            <person name="Chen B."/>
        </authorList>
    </citation>
    <scope>NUCLEOTIDE SEQUENCE [LARGE SCALE GENOMIC DNA]</scope>
    <source>
        <strain evidence="3 4">P3-3-X1</strain>
    </source>
</reference>
<dbReference type="KEGG" id="jli:EXU32_06805"/>
<organism evidence="3 4">
    <name type="scientific">Janibacter limosus</name>
    <dbReference type="NCBI Taxonomy" id="53458"/>
    <lineage>
        <taxon>Bacteria</taxon>
        <taxon>Bacillati</taxon>
        <taxon>Actinomycetota</taxon>
        <taxon>Actinomycetes</taxon>
        <taxon>Micrococcales</taxon>
        <taxon>Intrasporangiaceae</taxon>
        <taxon>Janibacter</taxon>
    </lineage>
</organism>
<evidence type="ECO:0000256" key="1">
    <source>
        <dbReference type="SAM" id="MobiDB-lite"/>
    </source>
</evidence>
<dbReference type="Pfam" id="PF19853">
    <property type="entry name" value="DUF6328"/>
    <property type="match status" value="1"/>
</dbReference>
<dbReference type="InterPro" id="IPR046291">
    <property type="entry name" value="DUF6328"/>
</dbReference>
<dbReference type="OrthoDB" id="3625784at2"/>
<evidence type="ECO:0000256" key="2">
    <source>
        <dbReference type="SAM" id="Phobius"/>
    </source>
</evidence>
<feature type="transmembrane region" description="Helical" evidence="2">
    <location>
        <begin position="106"/>
        <end position="130"/>
    </location>
</feature>
<feature type="transmembrane region" description="Helical" evidence="2">
    <location>
        <begin position="33"/>
        <end position="53"/>
    </location>
</feature>
<dbReference type="STRING" id="1216970.GCA_001570985_00281"/>
<sequence length="165" mass="17952">MSNRDGEDEGATGRRETADERADRNWNDLLQEFRVLQTGVQILAGFLLTLPFQAAFADLDGTQRVLYVVLVLLAFVTTTLLVLPIAVHRRLFRLQRKDQLVRVGHVVARCVLVAVSLLIVGLATFVVDIVLGRTAAVVVCLGMALAVIAATIVVPALVGRRVSSH</sequence>